<dbReference type="AlphaFoldDB" id="A0A336LI98"/>
<accession>A0A336LI98</accession>
<gene>
    <name evidence="1" type="primary">CSON013646</name>
</gene>
<sequence>MSNKIKKSAFKSLIFMIDCVLLNKTKLKITCDNIIFFKNIKNYYEEFKLNENHDSKLNFCLKLCKRLNFGLFLVPLIEQLILQK</sequence>
<evidence type="ECO:0000313" key="1">
    <source>
        <dbReference type="EMBL" id="SSX17395.1"/>
    </source>
</evidence>
<dbReference type="EMBL" id="UFQT01000006">
    <property type="protein sequence ID" value="SSX17395.1"/>
    <property type="molecule type" value="Genomic_DNA"/>
</dbReference>
<organism evidence="1">
    <name type="scientific">Culicoides sonorensis</name>
    <name type="common">Biting midge</name>
    <dbReference type="NCBI Taxonomy" id="179676"/>
    <lineage>
        <taxon>Eukaryota</taxon>
        <taxon>Metazoa</taxon>
        <taxon>Ecdysozoa</taxon>
        <taxon>Arthropoda</taxon>
        <taxon>Hexapoda</taxon>
        <taxon>Insecta</taxon>
        <taxon>Pterygota</taxon>
        <taxon>Neoptera</taxon>
        <taxon>Endopterygota</taxon>
        <taxon>Diptera</taxon>
        <taxon>Nematocera</taxon>
        <taxon>Chironomoidea</taxon>
        <taxon>Ceratopogonidae</taxon>
        <taxon>Ceratopogoninae</taxon>
        <taxon>Culicoides</taxon>
        <taxon>Monoculicoides</taxon>
    </lineage>
</organism>
<name>A0A336LI98_CULSO</name>
<dbReference type="VEuPathDB" id="VectorBase:CSON013646"/>
<proteinExistence type="predicted"/>
<protein>
    <submittedName>
        <fullName evidence="1">CSON013646 protein</fullName>
    </submittedName>
</protein>
<reference evidence="1" key="1">
    <citation type="submission" date="2018-07" db="EMBL/GenBank/DDBJ databases">
        <authorList>
            <person name="Quirk P.G."/>
            <person name="Krulwich T.A."/>
        </authorList>
    </citation>
    <scope>NUCLEOTIDE SEQUENCE</scope>
</reference>